<keyword evidence="3" id="KW-1185">Reference proteome</keyword>
<evidence type="ECO:0000259" key="1">
    <source>
        <dbReference type="Pfam" id="PF08369"/>
    </source>
</evidence>
<dbReference type="KEGG" id="nti:DNFV4_03353"/>
<dbReference type="InterPro" id="IPR013580">
    <property type="entry name" value="LI-POR_suB-like_C"/>
</dbReference>
<protein>
    <submittedName>
        <fullName evidence="2">PCP_red domain-containing protein</fullName>
    </submittedName>
</protein>
<reference evidence="2" key="1">
    <citation type="submission" date="2022-10" db="EMBL/GenBank/DDBJ databases">
        <authorList>
            <person name="Koch H."/>
        </authorList>
    </citation>
    <scope>NUCLEOTIDE SEQUENCE</scope>
    <source>
        <strain evidence="2">DNF</strain>
    </source>
</reference>
<dbReference type="GO" id="GO:0015995">
    <property type="term" value="P:chlorophyll biosynthetic process"/>
    <property type="evidence" value="ECO:0007669"/>
    <property type="project" value="InterPro"/>
</dbReference>
<dbReference type="AlphaFoldDB" id="A0AA86N1D6"/>
<feature type="domain" description="Light-independent protochlorophyllide reductase subunit B-like C-terminal" evidence="1">
    <location>
        <begin position="104"/>
        <end position="148"/>
    </location>
</feature>
<accession>A0AA86N1D6</accession>
<organism evidence="2 3">
    <name type="scientific">Nitrospira tepida</name>
    <dbReference type="NCBI Taxonomy" id="2973512"/>
    <lineage>
        <taxon>Bacteria</taxon>
        <taxon>Pseudomonadati</taxon>
        <taxon>Nitrospirota</taxon>
        <taxon>Nitrospiria</taxon>
        <taxon>Nitrospirales</taxon>
        <taxon>Nitrospiraceae</taxon>
        <taxon>Nitrospira</taxon>
    </lineage>
</organism>
<dbReference type="GO" id="GO:0016491">
    <property type="term" value="F:oxidoreductase activity"/>
    <property type="evidence" value="ECO:0007669"/>
    <property type="project" value="InterPro"/>
</dbReference>
<sequence>MHTQGVEERLGPAGEPMWFVRSECLGCGLRVGADVAAGEASGETFGLVDRLIWSDDAKHCLERLPPYVQELLKPEVERYARAARHRVVTYDLFAEARQGTAVAWDPAAWQRLDRVPASIRAMARLELERTAADRGLSSVSVALMEEVKAKYFGMAQKP</sequence>
<dbReference type="Pfam" id="PF08369">
    <property type="entry name" value="PCP_red"/>
    <property type="match status" value="2"/>
</dbReference>
<feature type="domain" description="Light-independent protochlorophyllide reductase subunit B-like C-terminal" evidence="1">
    <location>
        <begin position="53"/>
        <end position="97"/>
    </location>
</feature>
<proteinExistence type="predicted"/>
<dbReference type="EMBL" id="OX365700">
    <property type="protein sequence ID" value="CAI4032923.1"/>
    <property type="molecule type" value="Genomic_DNA"/>
</dbReference>
<name>A0AA86N1D6_9BACT</name>
<dbReference type="Gene3D" id="1.10.8.550">
    <property type="entry name" value="Proto-chlorophyllide reductase 57 kD subunit B"/>
    <property type="match status" value="2"/>
</dbReference>
<dbReference type="InterPro" id="IPR042298">
    <property type="entry name" value="P-CP_red_C"/>
</dbReference>
<dbReference type="GO" id="GO:0015979">
    <property type="term" value="P:photosynthesis"/>
    <property type="evidence" value="ECO:0007669"/>
    <property type="project" value="InterPro"/>
</dbReference>
<evidence type="ECO:0000313" key="2">
    <source>
        <dbReference type="EMBL" id="CAI4032923.1"/>
    </source>
</evidence>
<dbReference type="Proteomes" id="UP001179121">
    <property type="component" value="Chromosome"/>
</dbReference>
<gene>
    <name evidence="2" type="ORF">DNFV4_03353</name>
</gene>
<evidence type="ECO:0000313" key="3">
    <source>
        <dbReference type="Proteomes" id="UP001179121"/>
    </source>
</evidence>